<proteinExistence type="predicted"/>
<keyword evidence="2" id="KW-1185">Reference proteome</keyword>
<gene>
    <name evidence="1" type="ORF">BVRB_031370</name>
</gene>
<dbReference type="Gramene" id="KMS93449">
    <property type="protein sequence ID" value="KMS93449"/>
    <property type="gene ID" value="BVRB_031370"/>
</dbReference>
<dbReference type="Proteomes" id="UP000035740">
    <property type="component" value="Unassembled WGS sequence"/>
</dbReference>
<accession>A0A0J8AX87</accession>
<name>A0A0J8AX87_BETVV</name>
<dbReference type="EMBL" id="KQ102670">
    <property type="protein sequence ID" value="KMS93449.1"/>
    <property type="molecule type" value="Genomic_DNA"/>
</dbReference>
<feature type="non-terminal residue" evidence="1">
    <location>
        <position position="50"/>
    </location>
</feature>
<evidence type="ECO:0000313" key="1">
    <source>
        <dbReference type="EMBL" id="KMS93449.1"/>
    </source>
</evidence>
<dbReference type="AlphaFoldDB" id="A0A0J8AX87"/>
<protein>
    <submittedName>
        <fullName evidence="1">Uncharacterized protein</fullName>
    </submittedName>
</protein>
<evidence type="ECO:0000313" key="2">
    <source>
        <dbReference type="Proteomes" id="UP000035740"/>
    </source>
</evidence>
<organism evidence="1 2">
    <name type="scientific">Beta vulgaris subsp. vulgaris</name>
    <name type="common">Beet</name>
    <dbReference type="NCBI Taxonomy" id="3555"/>
    <lineage>
        <taxon>Eukaryota</taxon>
        <taxon>Viridiplantae</taxon>
        <taxon>Streptophyta</taxon>
        <taxon>Embryophyta</taxon>
        <taxon>Tracheophyta</taxon>
        <taxon>Spermatophyta</taxon>
        <taxon>Magnoliopsida</taxon>
        <taxon>eudicotyledons</taxon>
        <taxon>Gunneridae</taxon>
        <taxon>Pentapetalae</taxon>
        <taxon>Caryophyllales</taxon>
        <taxon>Chenopodiaceae</taxon>
        <taxon>Betoideae</taxon>
        <taxon>Beta</taxon>
    </lineage>
</organism>
<sequence>MGLFFDVSGLLVLRTSSSVAICSAAIDTELLIVQLGADWISPNIKSGQVG</sequence>
<reference evidence="1 2" key="1">
    <citation type="journal article" date="2014" name="Nature">
        <title>The genome of the recently domesticated crop plant sugar beet (Beta vulgaris).</title>
        <authorList>
            <person name="Dohm J.C."/>
            <person name="Minoche A.E."/>
            <person name="Holtgrawe D."/>
            <person name="Capella-Gutierrez S."/>
            <person name="Zakrzewski F."/>
            <person name="Tafer H."/>
            <person name="Rupp O."/>
            <person name="Sorensen T.R."/>
            <person name="Stracke R."/>
            <person name="Reinhardt R."/>
            <person name="Goesmann A."/>
            <person name="Kraft T."/>
            <person name="Schulz B."/>
            <person name="Stadler P.F."/>
            <person name="Schmidt T."/>
            <person name="Gabaldon T."/>
            <person name="Lehrach H."/>
            <person name="Weisshaar B."/>
            <person name="Himmelbauer H."/>
        </authorList>
    </citation>
    <scope>NUCLEOTIDE SEQUENCE [LARGE SCALE GENOMIC DNA]</scope>
    <source>
        <tissue evidence="1">Taproot</tissue>
    </source>
</reference>